<dbReference type="EMBL" id="RRZB01000005">
    <property type="protein sequence ID" value="MBE0462454.1"/>
    <property type="molecule type" value="Genomic_DNA"/>
</dbReference>
<proteinExistence type="predicted"/>
<feature type="domain" description="PAS" evidence="4">
    <location>
        <begin position="125"/>
        <end position="171"/>
    </location>
</feature>
<dbReference type="PROSITE" id="PS50113">
    <property type="entry name" value="PAC"/>
    <property type="match status" value="2"/>
</dbReference>
<dbReference type="PANTHER" id="PTHR24422:SF10">
    <property type="entry name" value="CHEMOTAXIS PROTEIN METHYLTRANSFERASE 2"/>
    <property type="match status" value="1"/>
</dbReference>
<dbReference type="InterPro" id="IPR004089">
    <property type="entry name" value="MCPsignal_dom"/>
</dbReference>
<dbReference type="CDD" id="cd00130">
    <property type="entry name" value="PAS"/>
    <property type="match status" value="2"/>
</dbReference>
<evidence type="ECO:0000313" key="6">
    <source>
        <dbReference type="EMBL" id="MBE0462454.1"/>
    </source>
</evidence>
<feature type="domain" description="PAC" evidence="5">
    <location>
        <begin position="79"/>
        <end position="131"/>
    </location>
</feature>
<dbReference type="SUPFAM" id="SSF55785">
    <property type="entry name" value="PYP-like sensor domain (PAS domain)"/>
    <property type="match status" value="2"/>
</dbReference>
<dbReference type="NCBIfam" id="TIGR00229">
    <property type="entry name" value="sensory_box"/>
    <property type="match status" value="2"/>
</dbReference>
<organism evidence="6 7">
    <name type="scientific">Halomonas colorata</name>
    <dbReference type="NCBI Taxonomy" id="2742615"/>
    <lineage>
        <taxon>Bacteria</taxon>
        <taxon>Pseudomonadati</taxon>
        <taxon>Pseudomonadota</taxon>
        <taxon>Gammaproteobacteria</taxon>
        <taxon>Oceanospirillales</taxon>
        <taxon>Halomonadaceae</taxon>
        <taxon>Halomonas</taxon>
    </lineage>
</organism>
<dbReference type="InterPro" id="IPR000014">
    <property type="entry name" value="PAS"/>
</dbReference>
<dbReference type="Gene3D" id="3.30.450.20">
    <property type="entry name" value="PAS domain"/>
    <property type="match status" value="2"/>
</dbReference>
<dbReference type="InterPro" id="IPR035965">
    <property type="entry name" value="PAS-like_dom_sf"/>
</dbReference>
<dbReference type="PROSITE" id="PS50112">
    <property type="entry name" value="PAS"/>
    <property type="match status" value="1"/>
</dbReference>
<feature type="coiled-coil region" evidence="2">
    <location>
        <begin position="281"/>
        <end position="308"/>
    </location>
</feature>
<name>A0ABR9FUY9_9GAMM</name>
<keyword evidence="1" id="KW-0807">Transducer</keyword>
<reference evidence="6 7" key="1">
    <citation type="submission" date="2020-07" db="EMBL/GenBank/DDBJ databases">
        <title>Halophilic bacteria isolated from french cheeses.</title>
        <authorList>
            <person name="Kothe C.I."/>
            <person name="Farah-Kraiem B."/>
            <person name="Renault P."/>
            <person name="Dridi B."/>
        </authorList>
    </citation>
    <scope>NUCLEOTIDE SEQUENCE [LARGE SCALE GENOMIC DNA]</scope>
    <source>
        <strain evidence="6 7">FME20</strain>
    </source>
</reference>
<evidence type="ECO:0000313" key="7">
    <source>
        <dbReference type="Proteomes" id="UP001645038"/>
    </source>
</evidence>
<dbReference type="Pfam" id="PF00015">
    <property type="entry name" value="MCPsignal"/>
    <property type="match status" value="1"/>
</dbReference>
<dbReference type="RefSeq" id="WP_192536946.1">
    <property type="nucleotide sequence ID" value="NZ_RRZB01000005.1"/>
</dbReference>
<gene>
    <name evidence="6" type="ORF">EI547_03135</name>
</gene>
<dbReference type="InterPro" id="IPR013655">
    <property type="entry name" value="PAS_fold_3"/>
</dbReference>
<feature type="domain" description="PAC" evidence="5">
    <location>
        <begin position="199"/>
        <end position="251"/>
    </location>
</feature>
<evidence type="ECO:0000259" key="5">
    <source>
        <dbReference type="PROSITE" id="PS50113"/>
    </source>
</evidence>
<evidence type="ECO:0000259" key="4">
    <source>
        <dbReference type="PROSITE" id="PS50112"/>
    </source>
</evidence>
<dbReference type="PROSITE" id="PS50111">
    <property type="entry name" value="CHEMOTAXIS_TRANSDUC_2"/>
    <property type="match status" value="1"/>
</dbReference>
<dbReference type="InterPro" id="IPR001610">
    <property type="entry name" value="PAC"/>
</dbReference>
<evidence type="ECO:0000256" key="2">
    <source>
        <dbReference type="SAM" id="Coils"/>
    </source>
</evidence>
<dbReference type="SMART" id="SM00091">
    <property type="entry name" value="PAS"/>
    <property type="match status" value="2"/>
</dbReference>
<accession>A0ABR9FUY9</accession>
<dbReference type="SMART" id="SM00086">
    <property type="entry name" value="PAC"/>
    <property type="match status" value="2"/>
</dbReference>
<dbReference type="Gene3D" id="1.10.287.950">
    <property type="entry name" value="Methyl-accepting chemotaxis protein"/>
    <property type="match status" value="1"/>
</dbReference>
<dbReference type="Proteomes" id="UP001645038">
    <property type="component" value="Unassembled WGS sequence"/>
</dbReference>
<protein>
    <submittedName>
        <fullName evidence="6">PAS domain-containing methyl-accepting chemotaxis protein</fullName>
    </submittedName>
</protein>
<dbReference type="InterPro" id="IPR050903">
    <property type="entry name" value="Bact_Chemotaxis_MeTrfase"/>
</dbReference>
<sequence length="424" mass="46925">MLPLRSSSHLRTAVQQHTAFITFTPTGDIKTASPLFLEVMGYTLNDLRDQHHRMFCSQAEAQTPEYQAFWQALAAGESRRGTFRRFNAQGNEVWLEATYLPICDRRGRVREVVKLANDITDAHLQAERKNAVLQALNGSMAVIEFTPEGNVLNANENFERTMGYRNEQIIGVHHQLFCSEDFYKTHPHFWQSLSQGELMQGKFERINAQGKSVWLEATYNPIFDSNGKVFKVVKFATDITRAVEEAEATKQAVSSAQSTSTQTEQIAQNGLNHLQRVMRDTDQAAQTIAEAQRLIEALNEQAKSINSITASIARIANQTNLLSLNAAVEAARAGEQGRGFAVVANEVRQLATGSSNAVTEITQLLKENTALVMKTTEAMQLVVEQGKSSQASVGEIENIVNEILLGARNVSNTVEQLALEASQA</sequence>
<evidence type="ECO:0000259" key="3">
    <source>
        <dbReference type="PROSITE" id="PS50111"/>
    </source>
</evidence>
<evidence type="ECO:0000256" key="1">
    <source>
        <dbReference type="PROSITE-ProRule" id="PRU00284"/>
    </source>
</evidence>
<dbReference type="SMART" id="SM00283">
    <property type="entry name" value="MA"/>
    <property type="match status" value="1"/>
</dbReference>
<comment type="caution">
    <text evidence="6">The sequence shown here is derived from an EMBL/GenBank/DDBJ whole genome shotgun (WGS) entry which is preliminary data.</text>
</comment>
<keyword evidence="2" id="KW-0175">Coiled coil</keyword>
<dbReference type="InterPro" id="IPR000700">
    <property type="entry name" value="PAS-assoc_C"/>
</dbReference>
<dbReference type="Pfam" id="PF08447">
    <property type="entry name" value="PAS_3"/>
    <property type="match status" value="2"/>
</dbReference>
<keyword evidence="7" id="KW-1185">Reference proteome</keyword>
<dbReference type="PANTHER" id="PTHR24422">
    <property type="entry name" value="CHEMOTAXIS PROTEIN METHYLTRANSFERASE"/>
    <property type="match status" value="1"/>
</dbReference>
<dbReference type="SUPFAM" id="SSF58104">
    <property type="entry name" value="Methyl-accepting chemotaxis protein (MCP) signaling domain"/>
    <property type="match status" value="1"/>
</dbReference>
<feature type="domain" description="Methyl-accepting transducer" evidence="3">
    <location>
        <begin position="236"/>
        <end position="424"/>
    </location>
</feature>